<evidence type="ECO:0000256" key="1">
    <source>
        <dbReference type="SAM" id="MobiDB-lite"/>
    </source>
</evidence>
<evidence type="ECO:0000313" key="4">
    <source>
        <dbReference type="Proteomes" id="UP000683360"/>
    </source>
</evidence>
<reference evidence="3" key="1">
    <citation type="submission" date="2021-03" db="EMBL/GenBank/DDBJ databases">
        <authorList>
            <person name="Bekaert M."/>
        </authorList>
    </citation>
    <scope>NUCLEOTIDE SEQUENCE</scope>
</reference>
<keyword evidence="2" id="KW-1133">Transmembrane helix</keyword>
<evidence type="ECO:0000313" key="3">
    <source>
        <dbReference type="EMBL" id="CAG2196398.1"/>
    </source>
</evidence>
<protein>
    <submittedName>
        <fullName evidence="3">Uncharacterized protein</fullName>
    </submittedName>
</protein>
<organism evidence="3 4">
    <name type="scientific">Mytilus edulis</name>
    <name type="common">Blue mussel</name>
    <dbReference type="NCBI Taxonomy" id="6550"/>
    <lineage>
        <taxon>Eukaryota</taxon>
        <taxon>Metazoa</taxon>
        <taxon>Spiralia</taxon>
        <taxon>Lophotrochozoa</taxon>
        <taxon>Mollusca</taxon>
        <taxon>Bivalvia</taxon>
        <taxon>Autobranchia</taxon>
        <taxon>Pteriomorphia</taxon>
        <taxon>Mytilida</taxon>
        <taxon>Mytiloidea</taxon>
        <taxon>Mytilidae</taxon>
        <taxon>Mytilinae</taxon>
        <taxon>Mytilus</taxon>
    </lineage>
</organism>
<dbReference type="Proteomes" id="UP000683360">
    <property type="component" value="Unassembled WGS sequence"/>
</dbReference>
<feature type="region of interest" description="Disordered" evidence="1">
    <location>
        <begin position="582"/>
        <end position="658"/>
    </location>
</feature>
<dbReference type="OrthoDB" id="6118223at2759"/>
<proteinExistence type="predicted"/>
<name>A0A8S3QMX2_MYTED</name>
<accession>A0A8S3QMX2</accession>
<dbReference type="AlphaFoldDB" id="A0A8S3QMX2"/>
<feature type="compositionally biased region" description="Polar residues" evidence="1">
    <location>
        <begin position="510"/>
        <end position="527"/>
    </location>
</feature>
<comment type="caution">
    <text evidence="3">The sequence shown here is derived from an EMBL/GenBank/DDBJ whole genome shotgun (WGS) entry which is preliminary data.</text>
</comment>
<feature type="compositionally biased region" description="Basic and acidic residues" evidence="1">
    <location>
        <begin position="608"/>
        <end position="617"/>
    </location>
</feature>
<dbReference type="EMBL" id="CAJPWZ010000558">
    <property type="protein sequence ID" value="CAG2196398.1"/>
    <property type="molecule type" value="Genomic_DNA"/>
</dbReference>
<feature type="region of interest" description="Disordered" evidence="1">
    <location>
        <begin position="436"/>
        <end position="527"/>
    </location>
</feature>
<keyword evidence="2" id="KW-0812">Transmembrane</keyword>
<feature type="compositionally biased region" description="Polar residues" evidence="1">
    <location>
        <begin position="470"/>
        <end position="485"/>
    </location>
</feature>
<sequence length="699" mass="76319">MTASSDMPSFKARNTLTNLDSNNADCTFPSYMTGNWYDNKFIEVEFSSSSVMYLNQYSITRQLSAPTTTNLTCYLNSGNRYILKKTETVTATISGVSGQYSYYVCMEVTQITEYSFYHYMQSEEDTNRERTVAIIGTDTPGVNDICTTTIPTELFQVMVRQGYVNSALQQCGTPFLGNFKFTFQDTLNNEESTGNITACDTHKSGNVSFATGSSNQINVAFSSSGYFGCIVNIESGSTYYSLWYNFDSTITNLFNARFACVIAQYDSTNVTASQRIRMCHEGQTATGKPTSDIALHPEAGITSGGFLHLTPYLPTTDSSDSSNAGVIIAIVVILLLLIIAVVAGILFYKFYYKPKQDEKKRLIEEQKKPRSHIGMMRKAVDSGIGGGIHKEKEKIDMINMVDIDDDDGIEGSITGINPDKFREHNNNMKLSASFIGTSTPATPSGVDADFSDPNSVPENGNSKEKPKLTSGFSANMQGTSSNETPRTAADLNGHIPNGHLSGEMAKQPVNKGNEQNGQIPNGNTPGDKTNQAVNAGQPTTVTNAVVHNSTSGIRREKSIMKPATKDGEALNDKPILNVPTEKKTTIATINPYTEEKPTIPQQNPQPTEDDKREEKLRKSVSFAPDKPAITSNSSSNSNNAPPSILNMSKEKTSLPGAIQDVPDTLITLPRERSNLLGPRDTTLPEIDLKKNTVPDMSNF</sequence>
<gene>
    <name evidence="3" type="ORF">MEDL_11328</name>
</gene>
<feature type="transmembrane region" description="Helical" evidence="2">
    <location>
        <begin position="324"/>
        <end position="351"/>
    </location>
</feature>
<keyword evidence="4" id="KW-1185">Reference proteome</keyword>
<keyword evidence="2" id="KW-0472">Membrane</keyword>
<evidence type="ECO:0000256" key="2">
    <source>
        <dbReference type="SAM" id="Phobius"/>
    </source>
</evidence>